<reference evidence="10" key="1">
    <citation type="submission" date="2022-11" db="UniProtKB">
        <authorList>
            <consortium name="WormBaseParasite"/>
        </authorList>
    </citation>
    <scope>IDENTIFICATION</scope>
</reference>
<dbReference type="SMART" id="SM00025">
    <property type="entry name" value="Pumilio"/>
    <property type="match status" value="7"/>
</dbReference>
<feature type="compositionally biased region" description="Basic and acidic residues" evidence="7">
    <location>
        <begin position="121"/>
        <end position="132"/>
    </location>
</feature>
<dbReference type="InterPro" id="IPR016024">
    <property type="entry name" value="ARM-type_fold"/>
</dbReference>
<keyword evidence="2" id="KW-0963">Cytoplasm</keyword>
<feature type="repeat" description="Pumilio" evidence="6">
    <location>
        <begin position="666"/>
        <end position="701"/>
    </location>
</feature>
<feature type="compositionally biased region" description="Polar residues" evidence="7">
    <location>
        <begin position="133"/>
        <end position="143"/>
    </location>
</feature>
<evidence type="ECO:0000256" key="4">
    <source>
        <dbReference type="ARBA" id="ARBA00022782"/>
    </source>
</evidence>
<keyword evidence="4" id="KW-0221">Differentiation</keyword>
<dbReference type="InterPro" id="IPR011989">
    <property type="entry name" value="ARM-like"/>
</dbReference>
<dbReference type="GO" id="GO:0005634">
    <property type="term" value="C:nucleus"/>
    <property type="evidence" value="ECO:0007669"/>
    <property type="project" value="TreeGrafter"/>
</dbReference>
<dbReference type="GO" id="GO:0030154">
    <property type="term" value="P:cell differentiation"/>
    <property type="evidence" value="ECO:0007669"/>
    <property type="project" value="UniProtKB-KW"/>
</dbReference>
<evidence type="ECO:0000256" key="1">
    <source>
        <dbReference type="ARBA" id="ARBA00004496"/>
    </source>
</evidence>
<feature type="region of interest" description="Disordered" evidence="7">
    <location>
        <begin position="316"/>
        <end position="335"/>
    </location>
</feature>
<name>A0A915KN27_ROMCU</name>
<dbReference type="GO" id="GO:0005737">
    <property type="term" value="C:cytoplasm"/>
    <property type="evidence" value="ECO:0007669"/>
    <property type="project" value="UniProtKB-SubCell"/>
</dbReference>
<evidence type="ECO:0000313" key="9">
    <source>
        <dbReference type="Proteomes" id="UP000887565"/>
    </source>
</evidence>
<keyword evidence="5" id="KW-0694">RNA-binding</keyword>
<feature type="domain" description="PUM-HD" evidence="8">
    <location>
        <begin position="574"/>
        <end position="867"/>
    </location>
</feature>
<evidence type="ECO:0000259" key="8">
    <source>
        <dbReference type="PROSITE" id="PS50303"/>
    </source>
</evidence>
<evidence type="ECO:0000256" key="3">
    <source>
        <dbReference type="ARBA" id="ARBA00022737"/>
    </source>
</evidence>
<evidence type="ECO:0000256" key="7">
    <source>
        <dbReference type="SAM" id="MobiDB-lite"/>
    </source>
</evidence>
<keyword evidence="9" id="KW-1185">Reference proteome</keyword>
<feature type="repeat" description="Pumilio" evidence="6">
    <location>
        <begin position="630"/>
        <end position="665"/>
    </location>
</feature>
<feature type="region of interest" description="Disordered" evidence="7">
    <location>
        <begin position="207"/>
        <end position="259"/>
    </location>
</feature>
<dbReference type="InterPro" id="IPR033712">
    <property type="entry name" value="Pumilio_RNA-bd"/>
</dbReference>
<dbReference type="GO" id="GO:0003730">
    <property type="term" value="F:mRNA 3'-UTR binding"/>
    <property type="evidence" value="ECO:0007669"/>
    <property type="project" value="TreeGrafter"/>
</dbReference>
<evidence type="ECO:0000256" key="2">
    <source>
        <dbReference type="ARBA" id="ARBA00022490"/>
    </source>
</evidence>
<dbReference type="PANTHER" id="PTHR12537">
    <property type="entry name" value="RNA BINDING PROTEIN PUMILIO-RELATED"/>
    <property type="match status" value="1"/>
</dbReference>
<dbReference type="InterPro" id="IPR033133">
    <property type="entry name" value="PUM-HD"/>
</dbReference>
<dbReference type="AlphaFoldDB" id="A0A915KN27"/>
<dbReference type="PANTHER" id="PTHR12537:SF12">
    <property type="entry name" value="MATERNAL PROTEIN PUMILIO"/>
    <property type="match status" value="1"/>
</dbReference>
<dbReference type="InterPro" id="IPR001313">
    <property type="entry name" value="Pumilio_RNA-bd_rpt"/>
</dbReference>
<dbReference type="Pfam" id="PF00806">
    <property type="entry name" value="PUF"/>
    <property type="match status" value="7"/>
</dbReference>
<dbReference type="Gene3D" id="1.25.10.10">
    <property type="entry name" value="Leucine-rich Repeat Variant"/>
    <property type="match status" value="1"/>
</dbReference>
<organism evidence="9 10">
    <name type="scientific">Romanomermis culicivorax</name>
    <name type="common">Nematode worm</name>
    <dbReference type="NCBI Taxonomy" id="13658"/>
    <lineage>
        <taxon>Eukaryota</taxon>
        <taxon>Metazoa</taxon>
        <taxon>Ecdysozoa</taxon>
        <taxon>Nematoda</taxon>
        <taxon>Enoplea</taxon>
        <taxon>Dorylaimia</taxon>
        <taxon>Mermithida</taxon>
        <taxon>Mermithoidea</taxon>
        <taxon>Mermithidae</taxon>
        <taxon>Romanomermis</taxon>
    </lineage>
</organism>
<accession>A0A915KN27</accession>
<dbReference type="OMA" id="NAMNAPR"/>
<feature type="compositionally biased region" description="Low complexity" evidence="7">
    <location>
        <begin position="207"/>
        <end position="223"/>
    </location>
</feature>
<feature type="compositionally biased region" description="Polar residues" evidence="7">
    <location>
        <begin position="237"/>
        <end position="259"/>
    </location>
</feature>
<dbReference type="SUPFAM" id="SSF48371">
    <property type="entry name" value="ARM repeat"/>
    <property type="match status" value="1"/>
</dbReference>
<evidence type="ECO:0000256" key="5">
    <source>
        <dbReference type="ARBA" id="ARBA00022884"/>
    </source>
</evidence>
<sequence length="867" mass="95209">MAMPEQQWGQQIVWTTNASEPEEICSDQVMSIKCFCALYKDTQKILYGGKHICPTQIDLVAEKGKHAVSKPILVQGGVAHNHQNLSEVMSPKSSESSSLYVKMAENVLGSSPTNLVGTKFSDAKKNKEKENNGDANATHTNGIEASGRSALSPREKLDVVGQMNGSSQTILHPSVASSQQQQELKTPHDAVALSAAAVAAYHHHQNNVATTQQQQQAQQQQQQNSSSIDISNFYPDQLNSSSMSGLTNGNATSSMDNSGSVISDYSQMYQQRQQNGNIQMMQQYALQQMGYNPYFMPSTQQTDQYGQALMYTPNQQQSANVPPPGAPANQRPQTAVSPTQLDNNANGINGQPMPPQTNYPMLASATPYFDQSNTSMFLNNAAAARAMQAVRLVSSAPQMILNPTGNNMANRVGSPPTTTLYSSSPTPNSSLYTNSLLGNYPFSQQPSINSYGNALSSLSSGLASLNLGQNAMNAPRRDSFSQSSLASLKPTAAPSLPSYYNPALNIFNMSNTPPPTAWGNNNNSSLFGVGSPINGGIFGPPGSSPAAPAGLFQTGPPGHPGAKIFRPQMDRQVTRSRLLEEFRANRFPHLQLRDLTNHIVEFAQDQHGSRFIQQKLERASAAEKQTVFGEVMASAQALMTDVFGNYVIQKFFEFGTDEQKNDLIRRLRSQVLPLSLQMYGCRVIQKALETAEEENQVLLYDYLIKFDFERELAMELDGNVLKCVRDQNGNHVVQKVIETVHPQYLGFIVDAFHGQVVSLSTHPYGCRVIQRILEHCTDEQKQPILEELHENIKSLVLDQYGNYVIQHVLEHGSPEDKSRIIKEMSGDILRLSQHKFASNVIEKCVVHSTSEERSHLIAEVLGAYGFE</sequence>
<feature type="region of interest" description="Disordered" evidence="7">
    <location>
        <begin position="114"/>
        <end position="153"/>
    </location>
</feature>
<feature type="repeat" description="Pumilio" evidence="6">
    <location>
        <begin position="715"/>
        <end position="750"/>
    </location>
</feature>
<feature type="repeat" description="Pumilio" evidence="6">
    <location>
        <begin position="787"/>
        <end position="822"/>
    </location>
</feature>
<dbReference type="PROSITE" id="PS50303">
    <property type="entry name" value="PUM_HD"/>
    <property type="match status" value="1"/>
</dbReference>
<dbReference type="FunFam" id="1.25.10.10:FF:000004">
    <property type="entry name" value="Pumilio homolog 1 isoform 2"/>
    <property type="match status" value="1"/>
</dbReference>
<evidence type="ECO:0000313" key="10">
    <source>
        <dbReference type="WBParaSite" id="nRc.2.0.1.t40191-RA"/>
    </source>
</evidence>
<dbReference type="WBParaSite" id="nRc.2.0.1.t40191-RA">
    <property type="protein sequence ID" value="nRc.2.0.1.t40191-RA"/>
    <property type="gene ID" value="nRc.2.0.1.g40191"/>
</dbReference>
<proteinExistence type="predicted"/>
<feature type="repeat" description="Pumilio" evidence="6">
    <location>
        <begin position="751"/>
        <end position="786"/>
    </location>
</feature>
<evidence type="ECO:0000256" key="6">
    <source>
        <dbReference type="PROSITE-ProRule" id="PRU00317"/>
    </source>
</evidence>
<dbReference type="PROSITE" id="PS50302">
    <property type="entry name" value="PUM"/>
    <property type="match status" value="7"/>
</dbReference>
<feature type="repeat" description="Pumilio" evidence="6">
    <location>
        <begin position="823"/>
        <end position="858"/>
    </location>
</feature>
<dbReference type="Proteomes" id="UP000887565">
    <property type="component" value="Unplaced"/>
</dbReference>
<comment type="subcellular location">
    <subcellularLocation>
        <location evidence="1">Cytoplasm</location>
    </subcellularLocation>
</comment>
<dbReference type="GO" id="GO:0010608">
    <property type="term" value="P:post-transcriptional regulation of gene expression"/>
    <property type="evidence" value="ECO:0007669"/>
    <property type="project" value="TreeGrafter"/>
</dbReference>
<dbReference type="CDD" id="cd07920">
    <property type="entry name" value="Pumilio"/>
    <property type="match status" value="1"/>
</dbReference>
<keyword evidence="3" id="KW-0677">Repeat</keyword>
<feature type="repeat" description="Pumilio" evidence="6">
    <location>
        <begin position="594"/>
        <end position="629"/>
    </location>
</feature>
<protein>
    <submittedName>
        <fullName evidence="10">PUM-HD domain-containing protein</fullName>
    </submittedName>
</protein>